<accession>A0A6J4JPL6</accession>
<evidence type="ECO:0000259" key="1">
    <source>
        <dbReference type="Pfam" id="PF07728"/>
    </source>
</evidence>
<dbReference type="Pfam" id="PF07728">
    <property type="entry name" value="AAA_5"/>
    <property type="match status" value="1"/>
</dbReference>
<dbReference type="AlphaFoldDB" id="A0A6J4JPL6"/>
<name>A0A6J4JPL6_9BACT</name>
<dbReference type="Gene3D" id="3.40.50.300">
    <property type="entry name" value="P-loop containing nucleotide triphosphate hydrolases"/>
    <property type="match status" value="1"/>
</dbReference>
<dbReference type="SUPFAM" id="SSF52540">
    <property type="entry name" value="P-loop containing nucleoside triphosphate hydrolases"/>
    <property type="match status" value="1"/>
</dbReference>
<dbReference type="InterPro" id="IPR027417">
    <property type="entry name" value="P-loop_NTPase"/>
</dbReference>
<dbReference type="EMBL" id="CADCTO010000511">
    <property type="protein sequence ID" value="CAA9284188.1"/>
    <property type="molecule type" value="Genomic_DNA"/>
</dbReference>
<dbReference type="GO" id="GO:0005524">
    <property type="term" value="F:ATP binding"/>
    <property type="evidence" value="ECO:0007669"/>
    <property type="project" value="InterPro"/>
</dbReference>
<proteinExistence type="predicted"/>
<gene>
    <name evidence="2" type="ORF">AVDCRST_MAG63-3851</name>
</gene>
<organism evidence="2">
    <name type="scientific">uncultured Armatimonadetes bacterium</name>
    <dbReference type="NCBI Taxonomy" id="157466"/>
    <lineage>
        <taxon>Bacteria</taxon>
        <taxon>Bacillati</taxon>
        <taxon>Armatimonadota</taxon>
        <taxon>environmental samples</taxon>
    </lineage>
</organism>
<dbReference type="InterPro" id="IPR011704">
    <property type="entry name" value="ATPase_dyneun-rel_AAA"/>
</dbReference>
<protein>
    <submittedName>
        <fullName evidence="2">5-methylcytosine-specific restriction related enzyme</fullName>
    </submittedName>
</protein>
<sequence length="614" mass="67828">MRKVATVCWFQGALADVRRKNRAAEDLLSPEQRAALASARAWWQEGERALDFLAERARHETRIAQIQTLLADLRASRNVSPDTVAEILRRVRGVSANRALNRTLATAEFGRALRDLLYGEGSLPVRLAAFLGTQRAGAQTASQLLHVAFPDRFPLVSPATRAVLTATRAQKNAARRIAIQRYEAGEDTSRGALSLLADFVLYDAARTALGVETFADVNAILWHAREMPAATSRASGRVREEAVPYAVADAVPPEPAERDLLAYIEARVASQGFTYPPLAVRDYYLALKTKPFVILAGLSGTGKTRLTELLAEALTDNLSAQYRLLPVRPDWTDATPLLGFFNLLAGEYVSTPFLDLLTEAGRAENRERAFFVCLDEMNLARVEHYFADALSAMETRARTIPLHAGRTLRIPPNVFVTGSVNVDEATHPFSKKVLDRANTLEFTDVHFGRYAADGKGRARKEPLPDIAPADRQRLFLGARARDVREAQEKLAAIKATYPDRVLAALSSLNGLLAPRGMHFGYRVRDEALMYLANAFDADGRGLLEEKPEQNLAAALDLQIVQKALPRLSGTQEALEPLLAELEAWAGEAYPRTRAKLHKMRRRAAEEGVVTFYEP</sequence>
<feature type="domain" description="ATPase dynein-related AAA" evidence="1">
    <location>
        <begin position="293"/>
        <end position="405"/>
    </location>
</feature>
<evidence type="ECO:0000313" key="2">
    <source>
        <dbReference type="EMBL" id="CAA9284188.1"/>
    </source>
</evidence>
<dbReference type="GO" id="GO:0016887">
    <property type="term" value="F:ATP hydrolysis activity"/>
    <property type="evidence" value="ECO:0007669"/>
    <property type="project" value="InterPro"/>
</dbReference>
<reference evidence="2" key="1">
    <citation type="submission" date="2020-02" db="EMBL/GenBank/DDBJ databases">
        <authorList>
            <person name="Meier V. D."/>
        </authorList>
    </citation>
    <scope>NUCLEOTIDE SEQUENCE</scope>
    <source>
        <strain evidence="2">AVDCRST_MAG63</strain>
    </source>
</reference>